<dbReference type="InterPro" id="IPR013517">
    <property type="entry name" value="FG-GAP"/>
</dbReference>
<dbReference type="Gene3D" id="2.40.128.340">
    <property type="match status" value="2"/>
</dbReference>
<dbReference type="InterPro" id="IPR028994">
    <property type="entry name" value="Integrin_alpha_N"/>
</dbReference>
<dbReference type="InterPro" id="IPR011050">
    <property type="entry name" value="Pectin_lyase_fold/virulence"/>
</dbReference>
<dbReference type="EMBL" id="SMLB01000001">
    <property type="protein sequence ID" value="TDD72997.1"/>
    <property type="molecule type" value="Genomic_DNA"/>
</dbReference>
<dbReference type="Gene3D" id="2.160.20.10">
    <property type="entry name" value="Single-stranded right-handed beta-helix, Pectin lyase-like"/>
    <property type="match status" value="1"/>
</dbReference>
<dbReference type="Pfam" id="PF13517">
    <property type="entry name" value="FG-GAP_3"/>
    <property type="match status" value="1"/>
</dbReference>
<organism evidence="2 3">
    <name type="scientific">Jiangella aurantiaca</name>
    <dbReference type="NCBI Taxonomy" id="2530373"/>
    <lineage>
        <taxon>Bacteria</taxon>
        <taxon>Bacillati</taxon>
        <taxon>Actinomycetota</taxon>
        <taxon>Actinomycetes</taxon>
        <taxon>Jiangellales</taxon>
        <taxon>Jiangellaceae</taxon>
        <taxon>Jiangella</taxon>
    </lineage>
</organism>
<accession>A0A4V2YTD6</accession>
<evidence type="ECO:0000313" key="2">
    <source>
        <dbReference type="EMBL" id="TDD72997.1"/>
    </source>
</evidence>
<evidence type="ECO:0000256" key="1">
    <source>
        <dbReference type="ARBA" id="ARBA00022729"/>
    </source>
</evidence>
<keyword evidence="3" id="KW-1185">Reference proteome</keyword>
<comment type="caution">
    <text evidence="2">The sequence shown here is derived from an EMBL/GenBank/DDBJ whole genome shotgun (WGS) entry which is preliminary data.</text>
</comment>
<name>A0A4V2YTD6_9ACTN</name>
<proteinExistence type="predicted"/>
<dbReference type="InterPro" id="IPR012334">
    <property type="entry name" value="Pectin_lyas_fold"/>
</dbReference>
<reference evidence="2 3" key="1">
    <citation type="submission" date="2019-02" db="EMBL/GenBank/DDBJ databases">
        <title>Draft genome sequences of novel Actinobacteria.</title>
        <authorList>
            <person name="Sahin N."/>
            <person name="Ay H."/>
            <person name="Saygin H."/>
        </authorList>
    </citation>
    <scope>NUCLEOTIDE SEQUENCE [LARGE SCALE GENOMIC DNA]</scope>
    <source>
        <strain evidence="2 3">8K307</strain>
    </source>
</reference>
<evidence type="ECO:0000313" key="3">
    <source>
        <dbReference type="Proteomes" id="UP000295217"/>
    </source>
</evidence>
<dbReference type="AlphaFoldDB" id="A0A4V2YTD6"/>
<protein>
    <recommendedName>
        <fullName evidence="4">Pectate lyase superfamily protein domain-containing protein</fullName>
    </recommendedName>
</protein>
<dbReference type="SUPFAM" id="SSF69318">
    <property type="entry name" value="Integrin alpha N-terminal domain"/>
    <property type="match status" value="1"/>
</dbReference>
<evidence type="ECO:0008006" key="4">
    <source>
        <dbReference type="Google" id="ProtNLM"/>
    </source>
</evidence>
<sequence length="722" mass="76788">MRRGIGVIVATVLAAALLTGWSPGWPGGGPGDASDAPRDVRRPASKTVDVGVFLASGRDDAAAIQAAIDASDPGQTVVFPAGVYELDRSVRFASERNYVAADGARVVLRGSGEDGVTLAHDRLRDVTIGGLEFDNVRLELNGSDDFESVADVTLRDCTFRNGPLGSEWGVAHVLLRHTSGVTVDGCEFLRDSAHPGRGVVADSTRYTVVKDSWFGTTADLDPAVPDGWFRTAINFWGHDLATGTGNDEVVVDGNVWRRTPGIGAPAGCKFCQDHGLYAWGSRRLSIVGNRADGWDASPAGGSMKLRNQTDTFVVGNRLRSSGILSYVYASTHMPEVFRRVSLRDNTIDMRGATGCRHYCGVTYWRDAEILGAQGTPESDVFIGGNAFVDGGLISVSTDRAAAFCVQGNNQAALISHLGSVRTTDCGAAPEWEEPFAGVQRGDFDGDGREDFVQLVRDDGDDPYWRAHLSAGNGVQIERWPAHVGGAQLAARLGVEVGDFDGDGRDDLAWAGTCRDQGNCWRVALAGDDGFAPPRPWARLGPTTDETTRFGVQVGDFDGDARDDLLYRGACGQPGEPCWRMLGSDGEAFQAASWGDDAAWTTETDVYGLLVADFSGDGRDDVAYRGACGPRGGEPCFRMHVSGENGFTVRSWGAAFWPEADGSTAHFGLSVGDVDGDGDADLGYRGRCGRGSGESQWRYHLSTGSGFTVACSPRAKLDPASGL</sequence>
<dbReference type="Proteomes" id="UP000295217">
    <property type="component" value="Unassembled WGS sequence"/>
</dbReference>
<dbReference type="RefSeq" id="WP_132101072.1">
    <property type="nucleotide sequence ID" value="NZ_SMLB01000001.1"/>
</dbReference>
<keyword evidence="1" id="KW-0732">Signal</keyword>
<dbReference type="PANTHER" id="PTHR46580:SF2">
    <property type="entry name" value="MAM DOMAIN-CONTAINING PROTEIN"/>
    <property type="match status" value="1"/>
</dbReference>
<gene>
    <name evidence="2" type="ORF">E1262_00445</name>
</gene>
<dbReference type="PANTHER" id="PTHR46580">
    <property type="entry name" value="SENSOR KINASE-RELATED"/>
    <property type="match status" value="1"/>
</dbReference>
<dbReference type="OrthoDB" id="9815928at2"/>
<dbReference type="SUPFAM" id="SSF51126">
    <property type="entry name" value="Pectin lyase-like"/>
    <property type="match status" value="1"/>
</dbReference>